<dbReference type="RefSeq" id="WP_073459555.1">
    <property type="nucleotide sequence ID" value="NZ_CALGVN010000049.1"/>
</dbReference>
<dbReference type="OrthoDB" id="3684512at2"/>
<dbReference type="EMBL" id="FRAP01000021">
    <property type="protein sequence ID" value="SHL21130.1"/>
    <property type="molecule type" value="Genomic_DNA"/>
</dbReference>
<accession>A0A1M6YSL8</accession>
<evidence type="ECO:0000313" key="3">
    <source>
        <dbReference type="Proteomes" id="UP000184363"/>
    </source>
</evidence>
<reference evidence="2 3" key="1">
    <citation type="submission" date="2016-11" db="EMBL/GenBank/DDBJ databases">
        <authorList>
            <person name="Jaros S."/>
            <person name="Januszkiewicz K."/>
            <person name="Wedrychowicz H."/>
        </authorList>
    </citation>
    <scope>NUCLEOTIDE SEQUENCE [LARGE SCALE GENOMIC DNA]</scope>
    <source>
        <strain evidence="2 3">DSM 43832</strain>
    </source>
</reference>
<evidence type="ECO:0000313" key="2">
    <source>
        <dbReference type="EMBL" id="SHL21130.1"/>
    </source>
</evidence>
<dbReference type="Proteomes" id="UP000184363">
    <property type="component" value="Unassembled WGS sequence"/>
</dbReference>
<feature type="region of interest" description="Disordered" evidence="1">
    <location>
        <begin position="11"/>
        <end position="53"/>
    </location>
</feature>
<keyword evidence="3" id="KW-1185">Reference proteome</keyword>
<dbReference type="STRING" id="1848.SAMN05443637_12134"/>
<gene>
    <name evidence="2" type="ORF">SAMN05443637_12134</name>
</gene>
<organism evidence="2 3">
    <name type="scientific">Pseudonocardia thermophila</name>
    <dbReference type="NCBI Taxonomy" id="1848"/>
    <lineage>
        <taxon>Bacteria</taxon>
        <taxon>Bacillati</taxon>
        <taxon>Actinomycetota</taxon>
        <taxon>Actinomycetes</taxon>
        <taxon>Pseudonocardiales</taxon>
        <taxon>Pseudonocardiaceae</taxon>
        <taxon>Pseudonocardia</taxon>
    </lineage>
</organism>
<evidence type="ECO:0000256" key="1">
    <source>
        <dbReference type="SAM" id="MobiDB-lite"/>
    </source>
</evidence>
<proteinExistence type="predicted"/>
<protein>
    <recommendedName>
        <fullName evidence="4">PknH-like extracellular domain-containing protein</fullName>
    </recommendedName>
</protein>
<feature type="compositionally biased region" description="Low complexity" evidence="1">
    <location>
        <begin position="11"/>
        <end position="42"/>
    </location>
</feature>
<sequence length="192" mass="20170">MIVALAAAFGSGSGTVAGSSGAAAGSGTSISSGSGARAAQGTRGKARDRSSTAAVQRLARSGFQVRERATDAGSDCAAHSYGQVQEFFRTHPCEAYFRSLLEVREGPAVVLVAIAWVDMPDAEQARRLKALMDRHGTGNLTELSRERGGQRFTGMHYTSAREDTTVINVQAEPVGRTRVAITLARRIVETAG</sequence>
<name>A0A1M6YSL8_PSETH</name>
<evidence type="ECO:0008006" key="4">
    <source>
        <dbReference type="Google" id="ProtNLM"/>
    </source>
</evidence>
<dbReference type="AlphaFoldDB" id="A0A1M6YSL8"/>